<sequence>MPADNDAHGQGCADQERFDDGREDAAFVNSVGPVHRSASRPPASTASPAVGSPTSPAPSALPSTAAAAPTPPRPTVLASDTAPTMASPPPPPSPQLPMPSKQQPSSTVDLDGLTKGRSPAELALVMLALCLSLFLAALDMSIVSTALPVIISDFKAPGGYVWVGSAYLLGNAAFVPTWGKISDIFGRKLILIVCVVIFWIGSLLCAVSVNMAMLVAARALQGCGAGGLVTLPNIVVSDLASPRNRALLFGVFGAVWAIASAVGPLVGGLFTSRLSWRWCFYINLPFGAASLAILVFVLKLHNPRTPVKAGLVAIDWVGSVLVIGGTLMLLLGLEFGGVQYSWRSPTVLCLILFGILTIALFVLYEAVAAEYPIIPLSLFRHRNSAAVYALSYMHAFAFFGGSYWLPLYFQAVTGVGPLLSGVYLLPFVLSLSLTSVVIGIFNKKSGLYKLPITGGLAVMTVGLGLMTTLGVDRNWAKIILFQIIAGVGTGPNFTAPLVALHTNIEPRDIGSATASYSFLRQLGTSTSVAVGGVIFANVMTAQHDALVRTVGAPLADRFGSDQATANVFAVRDLPLGDRLVIQEAYWNALQKMFIVYAAAACTGFLISFLVQQKKLSKSHLEHKTGLASLKHRNEGKEPAMDEEKTAAP</sequence>
<comment type="similarity">
    <text evidence="2">Belongs to the major facilitator superfamily. TCR/Tet family.</text>
</comment>
<feature type="compositionally biased region" description="Basic and acidic residues" evidence="10">
    <location>
        <begin position="631"/>
        <end position="648"/>
    </location>
</feature>
<dbReference type="InterPro" id="IPR036259">
    <property type="entry name" value="MFS_trans_sf"/>
</dbReference>
<gene>
    <name evidence="13" type="ORF">DCS_04458</name>
</gene>
<keyword evidence="3" id="KW-0813">Transport</keyword>
<dbReference type="PROSITE" id="PS50850">
    <property type="entry name" value="MFS"/>
    <property type="match status" value="1"/>
</dbReference>
<evidence type="ECO:0000259" key="12">
    <source>
        <dbReference type="PROSITE" id="PS50850"/>
    </source>
</evidence>
<dbReference type="FunFam" id="1.20.1250.20:FF:000196">
    <property type="entry name" value="MFS toxin efflux pump (AflT)"/>
    <property type="match status" value="1"/>
</dbReference>
<feature type="transmembrane region" description="Helical" evidence="11">
    <location>
        <begin position="345"/>
        <end position="364"/>
    </location>
</feature>
<organism evidence="13 14">
    <name type="scientific">Drechmeria coniospora</name>
    <name type="common">Nematophagous fungus</name>
    <name type="synonym">Meria coniospora</name>
    <dbReference type="NCBI Taxonomy" id="98403"/>
    <lineage>
        <taxon>Eukaryota</taxon>
        <taxon>Fungi</taxon>
        <taxon>Dikarya</taxon>
        <taxon>Ascomycota</taxon>
        <taxon>Pezizomycotina</taxon>
        <taxon>Sordariomycetes</taxon>
        <taxon>Hypocreomycetidae</taxon>
        <taxon>Hypocreales</taxon>
        <taxon>Ophiocordycipitaceae</taxon>
        <taxon>Drechmeria</taxon>
    </lineage>
</organism>
<keyword evidence="5 11" id="KW-1133">Transmembrane helix</keyword>
<feature type="transmembrane region" description="Helical" evidence="11">
    <location>
        <begin position="453"/>
        <end position="471"/>
    </location>
</feature>
<dbReference type="GO" id="GO:0005774">
    <property type="term" value="C:vacuolar membrane"/>
    <property type="evidence" value="ECO:0007669"/>
    <property type="project" value="UniProtKB-SubCell"/>
</dbReference>
<keyword evidence="14" id="KW-1185">Reference proteome</keyword>
<feature type="transmembrane region" description="Helical" evidence="11">
    <location>
        <begin position="189"/>
        <end position="209"/>
    </location>
</feature>
<evidence type="ECO:0000256" key="7">
    <source>
        <dbReference type="ARBA" id="ARBA00057269"/>
    </source>
</evidence>
<feature type="transmembrane region" description="Helical" evidence="11">
    <location>
        <begin position="215"/>
        <end position="235"/>
    </location>
</feature>
<dbReference type="PANTHER" id="PTHR23501:SF102">
    <property type="entry name" value="DRUG TRANSPORTER, PUTATIVE (AFU_ORTHOLOGUE AFUA_3G08530)-RELATED"/>
    <property type="match status" value="1"/>
</dbReference>
<feature type="region of interest" description="Disordered" evidence="10">
    <location>
        <begin position="626"/>
        <end position="648"/>
    </location>
</feature>
<name>A0A151GK33_DRECN</name>
<dbReference type="AlphaFoldDB" id="A0A151GK33"/>
<comment type="caution">
    <text evidence="13">The sequence shown here is derived from an EMBL/GenBank/DDBJ whole genome shotgun (WGS) entry which is preliminary data.</text>
</comment>
<evidence type="ECO:0000313" key="13">
    <source>
        <dbReference type="EMBL" id="KYK57449.1"/>
    </source>
</evidence>
<keyword evidence="6 11" id="KW-0472">Membrane</keyword>
<feature type="compositionally biased region" description="Basic and acidic residues" evidence="10">
    <location>
        <begin position="14"/>
        <end position="25"/>
    </location>
</feature>
<dbReference type="Gene3D" id="1.20.1250.20">
    <property type="entry name" value="MFS general substrate transporter like domains"/>
    <property type="match status" value="1"/>
</dbReference>
<evidence type="ECO:0000256" key="11">
    <source>
        <dbReference type="SAM" id="Phobius"/>
    </source>
</evidence>
<dbReference type="RefSeq" id="XP_040656801.1">
    <property type="nucleotide sequence ID" value="XM_040801768.1"/>
</dbReference>
<evidence type="ECO:0000313" key="14">
    <source>
        <dbReference type="Proteomes" id="UP000076580"/>
    </source>
</evidence>
<feature type="transmembrane region" description="Helical" evidence="11">
    <location>
        <begin position="385"/>
        <end position="406"/>
    </location>
</feature>
<accession>A0A151GK33</accession>
<evidence type="ECO:0000256" key="10">
    <source>
        <dbReference type="SAM" id="MobiDB-lite"/>
    </source>
</evidence>
<dbReference type="Pfam" id="PF07690">
    <property type="entry name" value="MFS_1"/>
    <property type="match status" value="2"/>
</dbReference>
<feature type="transmembrane region" description="Helical" evidence="11">
    <location>
        <begin position="122"/>
        <end position="147"/>
    </location>
</feature>
<dbReference type="InParanoid" id="A0A151GK33"/>
<evidence type="ECO:0000256" key="2">
    <source>
        <dbReference type="ARBA" id="ARBA00007520"/>
    </source>
</evidence>
<reference evidence="13 14" key="1">
    <citation type="journal article" date="2016" name="Sci. Rep.">
        <title>Insights into Adaptations to a Near-Obligate Nematode Endoparasitic Lifestyle from the Finished Genome of Drechmeria coniospora.</title>
        <authorList>
            <person name="Zhang L."/>
            <person name="Zhou Z."/>
            <person name="Guo Q."/>
            <person name="Fokkens L."/>
            <person name="Miskei M."/>
            <person name="Pocsi I."/>
            <person name="Zhang W."/>
            <person name="Chen M."/>
            <person name="Wang L."/>
            <person name="Sun Y."/>
            <person name="Donzelli B.G."/>
            <person name="Gibson D.M."/>
            <person name="Nelson D.R."/>
            <person name="Luo J.G."/>
            <person name="Rep M."/>
            <person name="Liu H."/>
            <person name="Yang S."/>
            <person name="Wang J."/>
            <person name="Krasnoff S.B."/>
            <person name="Xu Y."/>
            <person name="Molnar I."/>
            <person name="Lin M."/>
        </authorList>
    </citation>
    <scope>NUCLEOTIDE SEQUENCE [LARGE SCALE GENOMIC DNA]</scope>
    <source>
        <strain evidence="13 14">ARSEF 6962</strain>
    </source>
</reference>
<dbReference type="PANTHER" id="PTHR23501">
    <property type="entry name" value="MAJOR FACILITATOR SUPERFAMILY"/>
    <property type="match status" value="1"/>
</dbReference>
<evidence type="ECO:0000256" key="9">
    <source>
        <dbReference type="ARBA" id="ARBA00083178"/>
    </source>
</evidence>
<dbReference type="GeneID" id="63717101"/>
<feature type="transmembrane region" description="Helical" evidence="11">
    <location>
        <begin position="593"/>
        <end position="610"/>
    </location>
</feature>
<feature type="transmembrane region" description="Helical" evidence="11">
    <location>
        <begin position="278"/>
        <end position="298"/>
    </location>
</feature>
<dbReference type="Gene3D" id="1.20.1720.10">
    <property type="entry name" value="Multidrug resistance protein D"/>
    <property type="match status" value="1"/>
</dbReference>
<feature type="compositionally biased region" description="Low complexity" evidence="10">
    <location>
        <begin position="39"/>
        <end position="68"/>
    </location>
</feature>
<dbReference type="FunCoup" id="A0A151GK33">
    <property type="interactions" value="51"/>
</dbReference>
<feature type="domain" description="Major facilitator superfamily (MFS) profile" evidence="12">
    <location>
        <begin position="125"/>
        <end position="615"/>
    </location>
</feature>
<evidence type="ECO:0000256" key="3">
    <source>
        <dbReference type="ARBA" id="ARBA00022448"/>
    </source>
</evidence>
<comment type="function">
    <text evidence="7">Efflux pump; part of the gene cluster that mediates the biosynthesis of dothistromin (DOTH), a polyketide toxin very similar in structure to the aflatoxin precursor, versicolorin B. One function of dotC may be to transport early-stage dothistromin biosynthetic intermediates from the cytoplasm into vacuoles, thereby affecting the rate of dothistromin production.</text>
</comment>
<dbReference type="STRING" id="98403.A0A151GK33"/>
<dbReference type="InterPro" id="IPR011701">
    <property type="entry name" value="MFS"/>
</dbReference>
<evidence type="ECO:0000256" key="5">
    <source>
        <dbReference type="ARBA" id="ARBA00022989"/>
    </source>
</evidence>
<feature type="transmembrane region" description="Helical" evidence="11">
    <location>
        <begin position="418"/>
        <end position="441"/>
    </location>
</feature>
<feature type="transmembrane region" description="Helical" evidence="11">
    <location>
        <begin position="159"/>
        <end position="177"/>
    </location>
</feature>
<dbReference type="EMBL" id="LAYC01000002">
    <property type="protein sequence ID" value="KYK57449.1"/>
    <property type="molecule type" value="Genomic_DNA"/>
</dbReference>
<evidence type="ECO:0000256" key="8">
    <source>
        <dbReference type="ARBA" id="ARBA00069956"/>
    </source>
</evidence>
<feature type="transmembrane region" description="Helical" evidence="11">
    <location>
        <begin position="310"/>
        <end position="333"/>
    </location>
</feature>
<dbReference type="PRINTS" id="PR01036">
    <property type="entry name" value="TCRTETB"/>
</dbReference>
<evidence type="ECO:0000256" key="1">
    <source>
        <dbReference type="ARBA" id="ARBA00004128"/>
    </source>
</evidence>
<keyword evidence="4 11" id="KW-0812">Transmembrane</keyword>
<feature type="compositionally biased region" description="Pro residues" evidence="10">
    <location>
        <begin position="86"/>
        <end position="97"/>
    </location>
</feature>
<feature type="transmembrane region" description="Helical" evidence="11">
    <location>
        <begin position="247"/>
        <end position="266"/>
    </location>
</feature>
<dbReference type="FunFam" id="1.20.1720.10:FF:000014">
    <property type="entry name" value="MFS drug transporter, putative"/>
    <property type="match status" value="1"/>
</dbReference>
<dbReference type="CDD" id="cd17502">
    <property type="entry name" value="MFS_Azr1_MDR_like"/>
    <property type="match status" value="1"/>
</dbReference>
<dbReference type="InterPro" id="IPR020846">
    <property type="entry name" value="MFS_dom"/>
</dbReference>
<feature type="region of interest" description="Disordered" evidence="10">
    <location>
        <begin position="1"/>
        <end position="112"/>
    </location>
</feature>
<protein>
    <recommendedName>
        <fullName evidence="8">Efflux pump dotC</fullName>
    </recommendedName>
    <alternativeName>
        <fullName evidence="9">Dothistromin biosynthesis protein C</fullName>
    </alternativeName>
</protein>
<comment type="subcellular location">
    <subcellularLocation>
        <location evidence="1">Vacuole membrane</location>
        <topology evidence="1">Multi-pass membrane protein</topology>
    </subcellularLocation>
</comment>
<dbReference type="SUPFAM" id="SSF103473">
    <property type="entry name" value="MFS general substrate transporter"/>
    <property type="match status" value="2"/>
</dbReference>
<dbReference type="GO" id="GO:0022857">
    <property type="term" value="F:transmembrane transporter activity"/>
    <property type="evidence" value="ECO:0007669"/>
    <property type="project" value="InterPro"/>
</dbReference>
<evidence type="ECO:0000256" key="6">
    <source>
        <dbReference type="ARBA" id="ARBA00023136"/>
    </source>
</evidence>
<dbReference type="GO" id="GO:0005886">
    <property type="term" value="C:plasma membrane"/>
    <property type="evidence" value="ECO:0007669"/>
    <property type="project" value="TreeGrafter"/>
</dbReference>
<proteinExistence type="inferred from homology"/>
<dbReference type="Proteomes" id="UP000076580">
    <property type="component" value="Chromosome 02"/>
</dbReference>
<evidence type="ECO:0000256" key="4">
    <source>
        <dbReference type="ARBA" id="ARBA00022692"/>
    </source>
</evidence>